<accession>A0A158E9E4</accession>
<evidence type="ECO:0000313" key="7">
    <source>
        <dbReference type="Proteomes" id="UP000071859"/>
    </source>
</evidence>
<dbReference type="GO" id="GO:0003700">
    <property type="term" value="F:DNA-binding transcription factor activity"/>
    <property type="evidence" value="ECO:0007669"/>
    <property type="project" value="InterPro"/>
</dbReference>
<dbReference type="PANTHER" id="PTHR30419:SF29">
    <property type="entry name" value="LYSR-FAMILY TRANSCRIPTIONAL REGULATOR"/>
    <property type="match status" value="1"/>
</dbReference>
<organism evidence="6 7">
    <name type="scientific">Caballeronia calidae</name>
    <dbReference type="NCBI Taxonomy" id="1777139"/>
    <lineage>
        <taxon>Bacteria</taxon>
        <taxon>Pseudomonadati</taxon>
        <taxon>Pseudomonadota</taxon>
        <taxon>Betaproteobacteria</taxon>
        <taxon>Burkholderiales</taxon>
        <taxon>Burkholderiaceae</taxon>
        <taxon>Caballeronia</taxon>
    </lineage>
</organism>
<feature type="domain" description="HTH lysR-type" evidence="5">
    <location>
        <begin position="3"/>
        <end position="61"/>
    </location>
</feature>
<dbReference type="InterPro" id="IPR050950">
    <property type="entry name" value="HTH-type_LysR_regulators"/>
</dbReference>
<comment type="caution">
    <text evidence="6">The sequence shown here is derived from an EMBL/GenBank/DDBJ whole genome shotgun (WGS) entry which is preliminary data.</text>
</comment>
<dbReference type="Gene3D" id="3.40.190.10">
    <property type="entry name" value="Periplasmic binding protein-like II"/>
    <property type="match status" value="2"/>
</dbReference>
<dbReference type="PANTHER" id="PTHR30419">
    <property type="entry name" value="HTH-TYPE TRANSCRIPTIONAL REGULATOR YBHD"/>
    <property type="match status" value="1"/>
</dbReference>
<evidence type="ECO:0000313" key="6">
    <source>
        <dbReference type="EMBL" id="SAL03468.1"/>
    </source>
</evidence>
<evidence type="ECO:0000256" key="1">
    <source>
        <dbReference type="ARBA" id="ARBA00009437"/>
    </source>
</evidence>
<dbReference type="Proteomes" id="UP000071859">
    <property type="component" value="Unassembled WGS sequence"/>
</dbReference>
<dbReference type="OrthoDB" id="8679465at2"/>
<keyword evidence="4" id="KW-0804">Transcription</keyword>
<dbReference type="GO" id="GO:0003677">
    <property type="term" value="F:DNA binding"/>
    <property type="evidence" value="ECO:0007669"/>
    <property type="project" value="UniProtKB-KW"/>
</dbReference>
<dbReference type="InterPro" id="IPR000847">
    <property type="entry name" value="LysR_HTH_N"/>
</dbReference>
<evidence type="ECO:0000259" key="5">
    <source>
        <dbReference type="PROSITE" id="PS50931"/>
    </source>
</evidence>
<evidence type="ECO:0000256" key="2">
    <source>
        <dbReference type="ARBA" id="ARBA00023015"/>
    </source>
</evidence>
<sequence>MALSLRLLRYFVAAAESGSTTAAANQLNVSQPSMSVAIRELETLFNDPLFTRGVGTRMTLTHFGERKLAEARQLLASASAFATDEVGDEEGGEVQIGVFRTIAPVYLPRALELAQERHPRLSIRFIEGDLSQLEAWLQKRQIDFALMYDVGLPSDIERECLAELRPYALVPAGSRLAKRKRAVSLRDLAVEPFILIDLPQSRDFLITPFWQCGLSPNVRYRAASIELVRAMVASGLGVSLLITQSPAATQSPLLVERPIQESTVIQPLVIARPARAARMRASEWMSACVRDAVAESMHARAAG</sequence>
<dbReference type="Pfam" id="PF03466">
    <property type="entry name" value="LysR_substrate"/>
    <property type="match status" value="1"/>
</dbReference>
<dbReference type="AlphaFoldDB" id="A0A158E9E4"/>
<keyword evidence="3" id="KW-0238">DNA-binding</keyword>
<dbReference type="Gene3D" id="1.10.10.10">
    <property type="entry name" value="Winged helix-like DNA-binding domain superfamily/Winged helix DNA-binding domain"/>
    <property type="match status" value="1"/>
</dbReference>
<evidence type="ECO:0000256" key="3">
    <source>
        <dbReference type="ARBA" id="ARBA00023125"/>
    </source>
</evidence>
<dbReference type="PROSITE" id="PS50931">
    <property type="entry name" value="HTH_LYSR"/>
    <property type="match status" value="1"/>
</dbReference>
<name>A0A158E9E4_9BURK</name>
<keyword evidence="7" id="KW-1185">Reference proteome</keyword>
<gene>
    <name evidence="6" type="ORF">AWB78_06597</name>
</gene>
<evidence type="ECO:0000256" key="4">
    <source>
        <dbReference type="ARBA" id="ARBA00023163"/>
    </source>
</evidence>
<dbReference type="SUPFAM" id="SSF53850">
    <property type="entry name" value="Periplasmic binding protein-like II"/>
    <property type="match status" value="1"/>
</dbReference>
<dbReference type="InterPro" id="IPR005119">
    <property type="entry name" value="LysR_subst-bd"/>
</dbReference>
<dbReference type="PRINTS" id="PR00039">
    <property type="entry name" value="HTHLYSR"/>
</dbReference>
<keyword evidence="2" id="KW-0805">Transcription regulation</keyword>
<dbReference type="InterPro" id="IPR036390">
    <property type="entry name" value="WH_DNA-bd_sf"/>
</dbReference>
<reference evidence="6" key="1">
    <citation type="submission" date="2016-01" db="EMBL/GenBank/DDBJ databases">
        <authorList>
            <person name="Peeters C."/>
        </authorList>
    </citation>
    <scope>NUCLEOTIDE SEQUENCE</scope>
    <source>
        <strain evidence="6">LMG 29321</strain>
    </source>
</reference>
<dbReference type="Pfam" id="PF00126">
    <property type="entry name" value="HTH_1"/>
    <property type="match status" value="1"/>
</dbReference>
<dbReference type="SUPFAM" id="SSF46785">
    <property type="entry name" value="Winged helix' DNA-binding domain"/>
    <property type="match status" value="1"/>
</dbReference>
<dbReference type="GO" id="GO:0005829">
    <property type="term" value="C:cytosol"/>
    <property type="evidence" value="ECO:0007669"/>
    <property type="project" value="TreeGrafter"/>
</dbReference>
<proteinExistence type="inferred from homology"/>
<comment type="similarity">
    <text evidence="1">Belongs to the LysR transcriptional regulatory family.</text>
</comment>
<dbReference type="RefSeq" id="WP_062610697.1">
    <property type="nucleotide sequence ID" value="NZ_FCOX02000054.1"/>
</dbReference>
<protein>
    <submittedName>
        <fullName evidence="6">LysR family transcriptional regulator</fullName>
    </submittedName>
</protein>
<dbReference type="EMBL" id="FCOX02000054">
    <property type="protein sequence ID" value="SAL03468.1"/>
    <property type="molecule type" value="Genomic_DNA"/>
</dbReference>
<dbReference type="InterPro" id="IPR036388">
    <property type="entry name" value="WH-like_DNA-bd_sf"/>
</dbReference>